<feature type="region of interest" description="Disordered" evidence="2">
    <location>
        <begin position="492"/>
        <end position="522"/>
    </location>
</feature>
<gene>
    <name evidence="3" type="ORF">ACFOSH_26830</name>
</gene>
<feature type="coiled-coil region" evidence="1">
    <location>
        <begin position="782"/>
        <end position="816"/>
    </location>
</feature>
<keyword evidence="1" id="KW-0175">Coiled coil</keyword>
<feature type="coiled-coil region" evidence="1">
    <location>
        <begin position="1122"/>
        <end position="1149"/>
    </location>
</feature>
<evidence type="ECO:0000256" key="1">
    <source>
        <dbReference type="SAM" id="Coils"/>
    </source>
</evidence>
<reference evidence="4" key="1">
    <citation type="journal article" date="2019" name="Int. J. Syst. Evol. Microbiol.">
        <title>The Global Catalogue of Microorganisms (GCM) 10K type strain sequencing project: providing services to taxonomists for standard genome sequencing and annotation.</title>
        <authorList>
            <consortium name="The Broad Institute Genomics Platform"/>
            <consortium name="The Broad Institute Genome Sequencing Center for Infectious Disease"/>
            <person name="Wu L."/>
            <person name="Ma J."/>
        </authorList>
    </citation>
    <scope>NUCLEOTIDE SEQUENCE [LARGE SCALE GENOMIC DNA]</scope>
    <source>
        <strain evidence="4">CGMCC 4.7676</strain>
    </source>
</reference>
<evidence type="ECO:0000256" key="2">
    <source>
        <dbReference type="SAM" id="MobiDB-lite"/>
    </source>
</evidence>
<feature type="compositionally biased region" description="Basic and acidic residues" evidence="2">
    <location>
        <begin position="873"/>
        <end position="907"/>
    </location>
</feature>
<dbReference type="PANTHER" id="PTHR23159:SF31">
    <property type="entry name" value="CENTROSOME-ASSOCIATED PROTEIN CEP250 ISOFORM X1"/>
    <property type="match status" value="1"/>
</dbReference>
<dbReference type="PANTHER" id="PTHR23159">
    <property type="entry name" value="CENTROSOMAL PROTEIN 2"/>
    <property type="match status" value="1"/>
</dbReference>
<keyword evidence="4" id="KW-1185">Reference proteome</keyword>
<accession>A0ABV7P5M7</accession>
<dbReference type="Proteomes" id="UP001595645">
    <property type="component" value="Unassembled WGS sequence"/>
</dbReference>
<sequence length="1460" mass="160013">MYELSRVRLHSVGPKGARYQDVVLDLRQVGSGRRPSPASVLFAENGNGKSVLIKLIFSVMLPGRRQIVGTTNTKVLDNFVLADDVAHVILEWQHTRTGQRVLTGKSSAWRGHVVSSDPNKLVERWWSLRPTDRLDLDTLPVTQQGRQVELNGFKDRLTEAQRQEPHLQFEWLTAPSAWTEHLETLDLDSKLFAYQRKMNAGEGEAADAFSFKSDEAFVDWMLRAVAEEDEPRLLAELIDGYAGQLAERAAMVAERDFVGGTLELLGPLAEAGKEADAAAEMSADVTRDAARFIGAVKARFAEETSRLELLNERRVTADERHDVAERENRRMNRLVLELRRDKARIEWRLAQDLLDELTNRLATHQVDLDAWKAMDVLLAFQRARGTAKAVHDQVAAKEKEAAGPLRERDAAAARLVQGLLALIDKAEAEIARLTGLAENLEHEISDLAEEEGAQRETIGREKARAEAARDKIAAARAQVIKAVGDGLLEDARSPADAAEEAGAIAEEADTAVSDAENESDRLGAERRMVDPVMREADQVAGRHRADLTAKEHALQEALTVTAALAAEERLAAVLGTVSITLADDYCALLARLGETIEEDSRSLVALQVADDADRRVLEALRTGELLPPRPETVAVLENLDEAGIRAYAGWDYLAKVPEDRRGRVMAAHPQLVDGVVLNNPQQLDRARDVLESTRLLPQAIVVVGTTEPLGGTLPPPVEPEYVVPPNPAMYDVGLAAAERQRLLEAAGERRTRMDALAAQGDHDRALVRRLKEWRDAWPPGAVERLTAERDTAGEELEQAENRVKDLRTRLEEINEAEEAIATGLPGLRSTARTSRARANELAALAKVVAQEPEWSNALKEAQTAAGEAQLAAEDARRRGETLHGEKSELHRKADDQGRTVATAREEVGQIAGGGSADSPSTPPSESVETLRASYRAAKEAYEQVEVGADLRADLEAKLRTEAQARAALEKLPPDIQARATELLSGPDGADAAARSAATARAERAVKSLGEQVGKAQAQEGARKHAYEAQQPQEVSMEPYGHPHDLAHAEELLHVASADYRDARGTAEEAQRGLEEIDKKIAATEGITRDFGSLYESVSGLAITGEDDESPYPGDAATARERRAQIRSSVAEANELLDNAQKEVRERSSALGRCAVDRAFEKVESPVRQQMIAVDRERLVEYAADWERALKPRLRSLTDDLAHIERHRTEIVVRLRGMVEIALKTLRTAEKVSALPESLGDWANLRFLHIRFTELDASVLDERLGEVVDEAAAGTAKATGGKRDGMTLLLKGVRAAIPKGIRVEILKPDTVFSGERIRISMVDTVFSGGQALTAAIILYCTMAALRSNERGLLRRPHAGVLFLDNPIGRASAGYLLDLQLGVADALGVQLIYTTGLFDINALSLFPLIIRLRNDRDLRSGMAYLTIEDEIRARLPADGDPEHGHLTAARFFRKPHTVEEVG</sequence>
<evidence type="ECO:0008006" key="5">
    <source>
        <dbReference type="Google" id="ProtNLM"/>
    </source>
</evidence>
<feature type="compositionally biased region" description="Low complexity" evidence="2">
    <location>
        <begin position="494"/>
        <end position="505"/>
    </location>
</feature>
<evidence type="ECO:0000313" key="4">
    <source>
        <dbReference type="Proteomes" id="UP001595645"/>
    </source>
</evidence>
<feature type="region of interest" description="Disordered" evidence="2">
    <location>
        <begin position="869"/>
        <end position="930"/>
    </location>
</feature>
<feature type="coiled-coil region" evidence="1">
    <location>
        <begin position="307"/>
        <end position="374"/>
    </location>
</feature>
<evidence type="ECO:0000313" key="3">
    <source>
        <dbReference type="EMBL" id="MFC3453067.1"/>
    </source>
</evidence>
<proteinExistence type="predicted"/>
<dbReference type="RefSeq" id="WP_378241835.1">
    <property type="nucleotide sequence ID" value="NZ_JBHRWK010000044.1"/>
</dbReference>
<protein>
    <recommendedName>
        <fullName evidence="5">Chromosome segregation ATPase</fullName>
    </recommendedName>
</protein>
<dbReference type="EMBL" id="JBHRWK010000044">
    <property type="protein sequence ID" value="MFC3453067.1"/>
    <property type="molecule type" value="Genomic_DNA"/>
</dbReference>
<organism evidence="3 4">
    <name type="scientific">Amycolatopsis speibonae</name>
    <dbReference type="NCBI Taxonomy" id="1450224"/>
    <lineage>
        <taxon>Bacteria</taxon>
        <taxon>Bacillati</taxon>
        <taxon>Actinomycetota</taxon>
        <taxon>Actinomycetes</taxon>
        <taxon>Pseudonocardiales</taxon>
        <taxon>Pseudonocardiaceae</taxon>
        <taxon>Amycolatopsis</taxon>
    </lineage>
</organism>
<comment type="caution">
    <text evidence="3">The sequence shown here is derived from an EMBL/GenBank/DDBJ whole genome shotgun (WGS) entry which is preliminary data.</text>
</comment>
<name>A0ABV7P5M7_9PSEU</name>